<reference evidence="4" key="1">
    <citation type="journal article" date="2013" name="Nat. Biotechnol.">
        <title>Draft genome sequence of chickpea (Cicer arietinum) provides a resource for trait improvement.</title>
        <authorList>
            <person name="Varshney R.K."/>
            <person name="Song C."/>
            <person name="Saxena R.K."/>
            <person name="Azam S."/>
            <person name="Yu S."/>
            <person name="Sharpe A.G."/>
            <person name="Cannon S."/>
            <person name="Baek J."/>
            <person name="Rosen B.D."/>
            <person name="Tar'an B."/>
            <person name="Millan T."/>
            <person name="Zhang X."/>
            <person name="Ramsay L.D."/>
            <person name="Iwata A."/>
            <person name="Wang Y."/>
            <person name="Nelson W."/>
            <person name="Farmer A.D."/>
            <person name="Gaur P.M."/>
            <person name="Soderlund C."/>
            <person name="Penmetsa R.V."/>
            <person name="Xu C."/>
            <person name="Bharti A.K."/>
            <person name="He W."/>
            <person name="Winter P."/>
            <person name="Zhao S."/>
            <person name="Hane J.K."/>
            <person name="Carrasquilla-Garcia N."/>
            <person name="Condie J.A."/>
            <person name="Upadhyaya H.D."/>
            <person name="Luo M.C."/>
            <person name="Thudi M."/>
            <person name="Gowda C.L."/>
            <person name="Singh N.P."/>
            <person name="Lichtenzveig J."/>
            <person name="Gali K.K."/>
            <person name="Rubio J."/>
            <person name="Nadarajan N."/>
            <person name="Dolezel J."/>
            <person name="Bansal K.C."/>
            <person name="Xu X."/>
            <person name="Edwards D."/>
            <person name="Zhang G."/>
            <person name="Kahl G."/>
            <person name="Gil J."/>
            <person name="Singh K.B."/>
            <person name="Datta S.K."/>
            <person name="Jackson S.A."/>
            <person name="Wang J."/>
            <person name="Cook D.R."/>
        </authorList>
    </citation>
    <scope>NUCLEOTIDE SEQUENCE [LARGE SCALE GENOMIC DNA]</scope>
    <source>
        <strain evidence="4">cv. CDC Frontier</strain>
    </source>
</reference>
<protein>
    <submittedName>
        <fullName evidence="5">Transcription termination factor MTEF18, mitochondrial-like</fullName>
    </submittedName>
</protein>
<dbReference type="eggNOG" id="KOG1267">
    <property type="taxonomic scope" value="Eukaryota"/>
</dbReference>
<keyword evidence="4" id="KW-1185">Reference proteome</keyword>
<dbReference type="InterPro" id="IPR003690">
    <property type="entry name" value="MTERF"/>
</dbReference>
<dbReference type="Pfam" id="PF02536">
    <property type="entry name" value="mTERF"/>
    <property type="match status" value="2"/>
</dbReference>
<sequence length="560" mass="64443">MIGFRKPRLTTFTFFDVNLKPSLNPRFHTTKPKLPSKSTIKEAQSALLEYLHSTRSLQFLDADNMCKNSPFFLQNLVQETLKNDKSLNTKRSISRYLRYHPINEFEPFFESLGLKPSEYAPFLPRGMIFLYDDTLLMENYHILCNYGVPRSKMWKFFKLAPQVFRFENGVLNSKLTAYENLGIGSSILVDAITVSPCLLVGDVNVEFVKVVEKLKSIVSKCGDGDSCWIEWHFLDEASCNWGFMLEVLCLLSNVDFSEEQLAEIIRRRPCVVFEESGGTTLSMIGFLMKFGLSVNQIALVFLEFPQIPMVNFFANLRRCFQLLTQIEMEAAEIGKIFQSHTLFVGSFTLKTTKSLLGCLNVGKRRLCKMVQDNPHVMKNWVLGRKVQPLVSTKEAEEEKSRARKMEFLTSLGYVENTKQMNSAIKVFRGKGAELQKRFDFIVKAGLTREDVCRMIRVSPQILNQNTDRVKMKIEYLVKEGYSVSDLVTFPSYLSYTPIRFKLRMSMYNWLKEQGAAEQGLALSTIIACTDKVFIQQYVNRHPSGLQVWEDLQKEIQSEDE</sequence>
<evidence type="ECO:0000256" key="3">
    <source>
        <dbReference type="ARBA" id="ARBA00022946"/>
    </source>
</evidence>
<dbReference type="OrthoDB" id="764594at2759"/>
<name>A0A1S2XS66_CICAR</name>
<dbReference type="AlphaFoldDB" id="A0A1S2XS66"/>
<evidence type="ECO:0000256" key="2">
    <source>
        <dbReference type="ARBA" id="ARBA00022472"/>
    </source>
</evidence>
<dbReference type="PANTHER" id="PTHR13068:SF38">
    <property type="entry name" value="TRANSCRIPTION TERMINATION FACTOR FAMILY PROTEIN"/>
    <property type="match status" value="1"/>
</dbReference>
<dbReference type="RefSeq" id="XP_004493712.1">
    <property type="nucleotide sequence ID" value="XM_004493655.2"/>
</dbReference>
<dbReference type="GO" id="GO:0006353">
    <property type="term" value="P:DNA-templated transcription termination"/>
    <property type="evidence" value="ECO:0007669"/>
    <property type="project" value="UniProtKB-KW"/>
</dbReference>
<evidence type="ECO:0000313" key="5">
    <source>
        <dbReference type="RefSeq" id="XP_004493712.1"/>
    </source>
</evidence>
<reference evidence="5" key="2">
    <citation type="submission" date="2025-08" db="UniProtKB">
        <authorList>
            <consortium name="RefSeq"/>
        </authorList>
    </citation>
    <scope>IDENTIFICATION</scope>
    <source>
        <tissue evidence="5">Etiolated seedlings</tissue>
    </source>
</reference>
<gene>
    <name evidence="5" type="primary">LOC101493291</name>
</gene>
<dbReference type="SMART" id="SM00733">
    <property type="entry name" value="Mterf"/>
    <property type="match status" value="4"/>
</dbReference>
<dbReference type="FunFam" id="1.25.70.10:FF:000014">
    <property type="entry name" value="Transcription termination factor MTEF18, mitochondrial"/>
    <property type="match status" value="1"/>
</dbReference>
<keyword evidence="2" id="KW-0806">Transcription termination</keyword>
<dbReference type="KEGG" id="cam:101493291"/>
<keyword evidence="2" id="KW-0805">Transcription regulation</keyword>
<accession>A0A1S2XS66</accession>
<dbReference type="STRING" id="3827.A0A1S2XS66"/>
<proteinExistence type="inferred from homology"/>
<evidence type="ECO:0000313" key="4">
    <source>
        <dbReference type="Proteomes" id="UP000087171"/>
    </source>
</evidence>
<dbReference type="GeneID" id="101493291"/>
<dbReference type="Proteomes" id="UP000087171">
    <property type="component" value="Chromosome Ca3"/>
</dbReference>
<dbReference type="Gene3D" id="1.25.70.10">
    <property type="entry name" value="Transcription termination factor 3, mitochondrial"/>
    <property type="match status" value="2"/>
</dbReference>
<comment type="similarity">
    <text evidence="1">Belongs to the mTERF family.</text>
</comment>
<dbReference type="PANTHER" id="PTHR13068">
    <property type="entry name" value="CGI-12 PROTEIN-RELATED"/>
    <property type="match status" value="1"/>
</dbReference>
<dbReference type="InterPro" id="IPR038538">
    <property type="entry name" value="MTERF_sf"/>
</dbReference>
<organism evidence="4 5">
    <name type="scientific">Cicer arietinum</name>
    <name type="common">Chickpea</name>
    <name type="synonym">Garbanzo</name>
    <dbReference type="NCBI Taxonomy" id="3827"/>
    <lineage>
        <taxon>Eukaryota</taxon>
        <taxon>Viridiplantae</taxon>
        <taxon>Streptophyta</taxon>
        <taxon>Embryophyta</taxon>
        <taxon>Tracheophyta</taxon>
        <taxon>Spermatophyta</taxon>
        <taxon>Magnoliopsida</taxon>
        <taxon>eudicotyledons</taxon>
        <taxon>Gunneridae</taxon>
        <taxon>Pentapetalae</taxon>
        <taxon>rosids</taxon>
        <taxon>fabids</taxon>
        <taxon>Fabales</taxon>
        <taxon>Fabaceae</taxon>
        <taxon>Papilionoideae</taxon>
        <taxon>50 kb inversion clade</taxon>
        <taxon>NPAAA clade</taxon>
        <taxon>Hologalegina</taxon>
        <taxon>IRL clade</taxon>
        <taxon>Cicereae</taxon>
        <taxon>Cicer</taxon>
    </lineage>
</organism>
<evidence type="ECO:0000256" key="1">
    <source>
        <dbReference type="ARBA" id="ARBA00007692"/>
    </source>
</evidence>
<dbReference type="PaxDb" id="3827-XP_004493712.1"/>
<keyword evidence="2" id="KW-0804">Transcription</keyword>
<keyword evidence="3" id="KW-0809">Transit peptide</keyword>
<dbReference type="GO" id="GO:0003676">
    <property type="term" value="F:nucleic acid binding"/>
    <property type="evidence" value="ECO:0007669"/>
    <property type="project" value="InterPro"/>
</dbReference>